<accession>T0YRZ2</accession>
<comment type="subcellular location">
    <subcellularLocation>
        <location evidence="1">Cell membrane</location>
        <topology evidence="1">Multi-pass membrane protein</topology>
    </subcellularLocation>
</comment>
<dbReference type="PANTHER" id="PTHR30269">
    <property type="entry name" value="TRANSMEMBRANE PROTEIN YFCA"/>
    <property type="match status" value="1"/>
</dbReference>
<feature type="transmembrane region" description="Helical" evidence="7">
    <location>
        <begin position="98"/>
        <end position="122"/>
    </location>
</feature>
<feature type="transmembrane region" description="Helical" evidence="7">
    <location>
        <begin position="163"/>
        <end position="183"/>
    </location>
</feature>
<evidence type="ECO:0000313" key="8">
    <source>
        <dbReference type="EMBL" id="EQD38306.1"/>
    </source>
</evidence>
<dbReference type="Pfam" id="PF01925">
    <property type="entry name" value="TauE"/>
    <property type="match status" value="1"/>
</dbReference>
<keyword evidence="5 7" id="KW-1133">Transmembrane helix</keyword>
<feature type="non-terminal residue" evidence="8">
    <location>
        <position position="1"/>
    </location>
</feature>
<feature type="transmembrane region" description="Helical" evidence="7">
    <location>
        <begin position="36"/>
        <end position="54"/>
    </location>
</feature>
<gene>
    <name evidence="8" type="ORF">B2A_11516</name>
</gene>
<dbReference type="GO" id="GO:0005886">
    <property type="term" value="C:plasma membrane"/>
    <property type="evidence" value="ECO:0007669"/>
    <property type="project" value="UniProtKB-SubCell"/>
</dbReference>
<reference evidence="8" key="1">
    <citation type="submission" date="2013-08" db="EMBL/GenBank/DDBJ databases">
        <authorList>
            <person name="Mendez C."/>
            <person name="Richter M."/>
            <person name="Ferrer M."/>
            <person name="Sanchez J."/>
        </authorList>
    </citation>
    <scope>NUCLEOTIDE SEQUENCE</scope>
</reference>
<dbReference type="InterPro" id="IPR052017">
    <property type="entry name" value="TSUP"/>
</dbReference>
<evidence type="ECO:0000256" key="7">
    <source>
        <dbReference type="SAM" id="Phobius"/>
    </source>
</evidence>
<proteinExistence type="predicted"/>
<dbReference type="InterPro" id="IPR002781">
    <property type="entry name" value="TM_pro_TauE-like"/>
</dbReference>
<evidence type="ECO:0000256" key="1">
    <source>
        <dbReference type="ARBA" id="ARBA00004651"/>
    </source>
</evidence>
<organism evidence="8">
    <name type="scientific">mine drainage metagenome</name>
    <dbReference type="NCBI Taxonomy" id="410659"/>
    <lineage>
        <taxon>unclassified sequences</taxon>
        <taxon>metagenomes</taxon>
        <taxon>ecological metagenomes</taxon>
    </lineage>
</organism>
<dbReference type="PANTHER" id="PTHR30269:SF37">
    <property type="entry name" value="MEMBRANE TRANSPORTER PROTEIN"/>
    <property type="match status" value="1"/>
</dbReference>
<evidence type="ECO:0000256" key="6">
    <source>
        <dbReference type="ARBA" id="ARBA00023136"/>
    </source>
</evidence>
<evidence type="ECO:0000256" key="3">
    <source>
        <dbReference type="ARBA" id="ARBA00022475"/>
    </source>
</evidence>
<evidence type="ECO:0000256" key="5">
    <source>
        <dbReference type="ARBA" id="ARBA00022989"/>
    </source>
</evidence>
<keyword evidence="6 7" id="KW-0472">Membrane</keyword>
<reference evidence="8" key="2">
    <citation type="journal article" date="2014" name="ISME J.">
        <title>Microbial stratification in low pH oxic and suboxic macroscopic growths along an acid mine drainage.</title>
        <authorList>
            <person name="Mendez-Garcia C."/>
            <person name="Mesa V."/>
            <person name="Sprenger R.R."/>
            <person name="Richter M."/>
            <person name="Diez M.S."/>
            <person name="Solano J."/>
            <person name="Bargiela R."/>
            <person name="Golyshina O.V."/>
            <person name="Manteca A."/>
            <person name="Ramos J.L."/>
            <person name="Gallego J.R."/>
            <person name="Llorente I."/>
            <person name="Martins Dos Santos V.A."/>
            <person name="Jensen O.N."/>
            <person name="Pelaez A.I."/>
            <person name="Sanchez J."/>
            <person name="Ferrer M."/>
        </authorList>
    </citation>
    <scope>NUCLEOTIDE SEQUENCE</scope>
</reference>
<feature type="transmembrane region" description="Helical" evidence="7">
    <location>
        <begin position="134"/>
        <end position="157"/>
    </location>
</feature>
<dbReference type="EMBL" id="AUZZ01008316">
    <property type="protein sequence ID" value="EQD38306.1"/>
    <property type="molecule type" value="Genomic_DNA"/>
</dbReference>
<keyword evidence="3" id="KW-1003">Cell membrane</keyword>
<feature type="transmembrane region" description="Helical" evidence="7">
    <location>
        <begin position="190"/>
        <end position="208"/>
    </location>
</feature>
<evidence type="ECO:0000256" key="4">
    <source>
        <dbReference type="ARBA" id="ARBA00022692"/>
    </source>
</evidence>
<comment type="caution">
    <text evidence="8">The sequence shown here is derived from an EMBL/GenBank/DDBJ whole genome shotgun (WGS) entry which is preliminary data.</text>
</comment>
<name>T0YRZ2_9ZZZZ</name>
<feature type="transmembrane region" description="Helical" evidence="7">
    <location>
        <begin position="6"/>
        <end position="29"/>
    </location>
</feature>
<dbReference type="AlphaFoldDB" id="T0YRZ2"/>
<keyword evidence="4 7" id="KW-0812">Transmembrane</keyword>
<evidence type="ECO:0000256" key="2">
    <source>
        <dbReference type="ARBA" id="ARBA00022448"/>
    </source>
</evidence>
<keyword evidence="2" id="KW-0813">Transport</keyword>
<protein>
    <submittedName>
        <fullName evidence="8">Permease</fullName>
    </submittedName>
</protein>
<sequence length="214" mass="21985">LTDLRIGMFLEIATVPGALIGATLTIYLTKAGLVPILLIALGAVLLATIPGSFLRHHAEVPEGVVPDRLSRRLGFGGSYQDKHLNRQVDYMGQSTKPALGVMFSAGIVAGMFGIGSGVLKVLALDGAMKLPMKISTATSNFMIGVTAAAGAGVLLAAGYMNPILAAPVALGTTLGAFAGSRILPGLSNNMVRYVFLVLMAALAVELILRGLGIG</sequence>